<keyword evidence="1" id="KW-0456">Lyase</keyword>
<dbReference type="InterPro" id="IPR015424">
    <property type="entry name" value="PyrdxlP-dep_Trfase"/>
</dbReference>
<accession>A0A3P7IJJ7</accession>
<protein>
    <submittedName>
        <fullName evidence="2">Uncharacterized protein</fullName>
    </submittedName>
</protein>
<dbReference type="OrthoDB" id="639767at2759"/>
<dbReference type="Proteomes" id="UP000270094">
    <property type="component" value="Unassembled WGS sequence"/>
</dbReference>
<evidence type="ECO:0000256" key="1">
    <source>
        <dbReference type="ARBA" id="ARBA00022793"/>
    </source>
</evidence>
<organism evidence="2 3">
    <name type="scientific">Strongylus vulgaris</name>
    <name type="common">Blood worm</name>
    <dbReference type="NCBI Taxonomy" id="40348"/>
    <lineage>
        <taxon>Eukaryota</taxon>
        <taxon>Metazoa</taxon>
        <taxon>Ecdysozoa</taxon>
        <taxon>Nematoda</taxon>
        <taxon>Chromadorea</taxon>
        <taxon>Rhabditida</taxon>
        <taxon>Rhabditina</taxon>
        <taxon>Rhabditomorpha</taxon>
        <taxon>Strongyloidea</taxon>
        <taxon>Strongylidae</taxon>
        <taxon>Strongylus</taxon>
    </lineage>
</organism>
<reference evidence="2 3" key="1">
    <citation type="submission" date="2018-11" db="EMBL/GenBank/DDBJ databases">
        <authorList>
            <consortium name="Pathogen Informatics"/>
        </authorList>
    </citation>
    <scope>NUCLEOTIDE SEQUENCE [LARGE SCALE GENOMIC DNA]</scope>
</reference>
<keyword evidence="1" id="KW-0210">Decarboxylase</keyword>
<dbReference type="InterPro" id="IPR010977">
    <property type="entry name" value="Aromatic_deC"/>
</dbReference>
<evidence type="ECO:0000313" key="3">
    <source>
        <dbReference type="Proteomes" id="UP000270094"/>
    </source>
</evidence>
<proteinExistence type="predicted"/>
<dbReference type="PANTHER" id="PTHR11999">
    <property type="entry name" value="GROUP II PYRIDOXAL-5-PHOSPHATE DECARBOXYLASE"/>
    <property type="match status" value="1"/>
</dbReference>
<dbReference type="GO" id="GO:0016831">
    <property type="term" value="F:carboxy-lyase activity"/>
    <property type="evidence" value="ECO:0007669"/>
    <property type="project" value="UniProtKB-KW"/>
</dbReference>
<dbReference type="AlphaFoldDB" id="A0A3P7IJJ7"/>
<dbReference type="GO" id="GO:0005737">
    <property type="term" value="C:cytoplasm"/>
    <property type="evidence" value="ECO:0007669"/>
    <property type="project" value="TreeGrafter"/>
</dbReference>
<evidence type="ECO:0000313" key="2">
    <source>
        <dbReference type="EMBL" id="VDM69836.1"/>
    </source>
</evidence>
<dbReference type="Gene3D" id="1.20.1340.10">
    <property type="entry name" value="dopa decarboxylase, N-terminal domain"/>
    <property type="match status" value="1"/>
</dbReference>
<dbReference type="PANTHER" id="PTHR11999:SF70">
    <property type="entry name" value="MIP05841P"/>
    <property type="match status" value="1"/>
</dbReference>
<gene>
    <name evidence="2" type="ORF">SVUK_LOCUS4834</name>
</gene>
<dbReference type="EMBL" id="UYYB01013714">
    <property type="protein sequence ID" value="VDM69836.1"/>
    <property type="molecule type" value="Genomic_DNA"/>
</dbReference>
<sequence length="93" mass="10707">MPKNGPEDPDSFDTIYDDIRTKIMPGVSKLTHVYNHCRNYPIKLTHWQHPNFFGYYPIGRCYPDMLADFLVSALTVIGFSWVAPSIKIRCGLD</sequence>
<name>A0A3P7IJJ7_STRVU</name>
<keyword evidence="3" id="KW-1185">Reference proteome</keyword>
<dbReference type="SUPFAM" id="SSF53383">
    <property type="entry name" value="PLP-dependent transferases"/>
    <property type="match status" value="1"/>
</dbReference>